<evidence type="ECO:0000256" key="6">
    <source>
        <dbReference type="ARBA" id="ARBA00022833"/>
    </source>
</evidence>
<keyword evidence="5" id="KW-0378">Hydrolase</keyword>
<dbReference type="Pfam" id="PF01551">
    <property type="entry name" value="Peptidase_M23"/>
    <property type="match status" value="1"/>
</dbReference>
<dbReference type="Gene3D" id="3.10.450.350">
    <property type="match status" value="2"/>
</dbReference>
<dbReference type="AlphaFoldDB" id="A0A8J7TUK7"/>
<feature type="domain" description="Csd3-like second N-terminal" evidence="9">
    <location>
        <begin position="163"/>
        <end position="282"/>
    </location>
</feature>
<dbReference type="GO" id="GO:0046872">
    <property type="term" value="F:metal ion binding"/>
    <property type="evidence" value="ECO:0007669"/>
    <property type="project" value="UniProtKB-KW"/>
</dbReference>
<keyword evidence="3" id="KW-0645">Protease</keyword>
<sequence length="448" mass="50632">MNFRINPRILAALLCFILAMAIAVHDFWFHRQEKLENYTPVEPAPLLSAEEKVIPDEDKGPQEKTLFIHKGDTLTSVLVTSGIERGQAHEIAELLRKAFNPKDLRPDHEIHITFIPIPEKQGAYDLQSLYFRPSISEEIWITRTDNGPFIIEKLPVKLDHVVKEVTGKIHDSFYMDAGKQGVPKRILHEFIKAFSYDVDFQRSFHVDDEYALVFDLYADPNTQREEAGDLLYAMLTLQGKKLSIYRFKTKSGDYAYFNAKGESVRKGLLRTPIDGARISSGYGSRKHPILGYTKQHKGVDFAAPIGTPIMASGDGVIEKAGPWASYGNYIRIRHNSEFSTAYAHLSRFANGIRAGKRVKQAQIIGYVGMTGRTTGPHLHYELLRHNVQINPSSIKMLPAGKLTGQELNKFIVHKEEVDKKYQSLYEKRATLEKKVSAPEITPAPSPQS</sequence>
<evidence type="ECO:0000256" key="2">
    <source>
        <dbReference type="ARBA" id="ARBA00004196"/>
    </source>
</evidence>
<proteinExistence type="predicted"/>
<evidence type="ECO:0000313" key="11">
    <source>
        <dbReference type="Proteomes" id="UP000664414"/>
    </source>
</evidence>
<dbReference type="Gene3D" id="2.70.70.10">
    <property type="entry name" value="Glucose Permease (Domain IIA)"/>
    <property type="match status" value="1"/>
</dbReference>
<protein>
    <submittedName>
        <fullName evidence="10">Peptidoglycan DD-metalloendopeptidase family protein</fullName>
    </submittedName>
</protein>
<dbReference type="Pfam" id="PF19425">
    <property type="entry name" value="Csd3_N2"/>
    <property type="match status" value="1"/>
</dbReference>
<dbReference type="GO" id="GO:0004222">
    <property type="term" value="F:metalloendopeptidase activity"/>
    <property type="evidence" value="ECO:0007669"/>
    <property type="project" value="TreeGrafter"/>
</dbReference>
<gene>
    <name evidence="10" type="ORF">J0H12_02925</name>
</gene>
<organism evidence="10 11">
    <name type="scientific">Candidatus Paracaedimonas acanthamoebae</name>
    <dbReference type="NCBI Taxonomy" id="244581"/>
    <lineage>
        <taxon>Bacteria</taxon>
        <taxon>Pseudomonadati</taxon>
        <taxon>Pseudomonadota</taxon>
        <taxon>Alphaproteobacteria</taxon>
        <taxon>Holosporales</taxon>
        <taxon>Caedimonadaceae</taxon>
        <taxon>Candidatus Paracaedimonas</taxon>
    </lineage>
</organism>
<name>A0A8J7TUK7_9PROT</name>
<keyword evidence="7" id="KW-0482">Metalloprotease</keyword>
<dbReference type="EMBL" id="JAFKGL010000013">
    <property type="protein sequence ID" value="MBN9412866.1"/>
    <property type="molecule type" value="Genomic_DNA"/>
</dbReference>
<evidence type="ECO:0000259" key="9">
    <source>
        <dbReference type="Pfam" id="PF19425"/>
    </source>
</evidence>
<evidence type="ECO:0000256" key="5">
    <source>
        <dbReference type="ARBA" id="ARBA00022801"/>
    </source>
</evidence>
<dbReference type="SUPFAM" id="SSF51261">
    <property type="entry name" value="Duplicated hybrid motif"/>
    <property type="match status" value="1"/>
</dbReference>
<evidence type="ECO:0000256" key="1">
    <source>
        <dbReference type="ARBA" id="ARBA00001947"/>
    </source>
</evidence>
<dbReference type="InterPro" id="IPR050570">
    <property type="entry name" value="Cell_wall_metabolism_enzyme"/>
</dbReference>
<evidence type="ECO:0000256" key="7">
    <source>
        <dbReference type="ARBA" id="ARBA00023049"/>
    </source>
</evidence>
<comment type="caution">
    <text evidence="10">The sequence shown here is derived from an EMBL/GenBank/DDBJ whole genome shotgun (WGS) entry which is preliminary data.</text>
</comment>
<keyword evidence="6" id="KW-0862">Zinc</keyword>
<evidence type="ECO:0000256" key="3">
    <source>
        <dbReference type="ARBA" id="ARBA00022670"/>
    </source>
</evidence>
<dbReference type="PANTHER" id="PTHR21666:SF288">
    <property type="entry name" value="CELL DIVISION PROTEIN YTFB"/>
    <property type="match status" value="1"/>
</dbReference>
<keyword evidence="4" id="KW-0479">Metal-binding</keyword>
<comment type="cofactor">
    <cofactor evidence="1">
        <name>Zn(2+)</name>
        <dbReference type="ChEBI" id="CHEBI:29105"/>
    </cofactor>
</comment>
<dbReference type="InterPro" id="IPR011055">
    <property type="entry name" value="Dup_hybrid_motif"/>
</dbReference>
<comment type="subcellular location">
    <subcellularLocation>
        <location evidence="2">Cell envelope</location>
    </subcellularLocation>
</comment>
<dbReference type="CDD" id="cd12797">
    <property type="entry name" value="M23_peptidase"/>
    <property type="match status" value="1"/>
</dbReference>
<dbReference type="PANTHER" id="PTHR21666">
    <property type="entry name" value="PEPTIDASE-RELATED"/>
    <property type="match status" value="1"/>
</dbReference>
<feature type="domain" description="M23ase beta-sheet core" evidence="8">
    <location>
        <begin position="295"/>
        <end position="391"/>
    </location>
</feature>
<dbReference type="InterPro" id="IPR016047">
    <property type="entry name" value="M23ase_b-sheet_dom"/>
</dbReference>
<dbReference type="Proteomes" id="UP000664414">
    <property type="component" value="Unassembled WGS sequence"/>
</dbReference>
<reference evidence="10" key="1">
    <citation type="submission" date="2021-02" db="EMBL/GenBank/DDBJ databases">
        <title>Thiocyanate and organic carbon inputs drive convergent selection for specific autotrophic Afipia and Thiobacillus strains within complex microbiomes.</title>
        <authorList>
            <person name="Huddy R.J."/>
            <person name="Sachdeva R."/>
            <person name="Kadzinga F."/>
            <person name="Kantor R.S."/>
            <person name="Harrison S.T.L."/>
            <person name="Banfield J.F."/>
        </authorList>
    </citation>
    <scope>NUCLEOTIDE SEQUENCE</scope>
    <source>
        <strain evidence="10">SCN18_10_11_15_R4_P_38_20</strain>
    </source>
</reference>
<dbReference type="GO" id="GO:0006508">
    <property type="term" value="P:proteolysis"/>
    <property type="evidence" value="ECO:0007669"/>
    <property type="project" value="UniProtKB-KW"/>
</dbReference>
<dbReference type="GO" id="GO:0030313">
    <property type="term" value="C:cell envelope"/>
    <property type="evidence" value="ECO:0007669"/>
    <property type="project" value="UniProtKB-SubCell"/>
</dbReference>
<evidence type="ECO:0000313" key="10">
    <source>
        <dbReference type="EMBL" id="MBN9412866.1"/>
    </source>
</evidence>
<accession>A0A8J7TUK7</accession>
<evidence type="ECO:0000256" key="4">
    <source>
        <dbReference type="ARBA" id="ARBA00022723"/>
    </source>
</evidence>
<dbReference type="InterPro" id="IPR045834">
    <property type="entry name" value="Csd3_N2"/>
</dbReference>
<evidence type="ECO:0000259" key="8">
    <source>
        <dbReference type="Pfam" id="PF01551"/>
    </source>
</evidence>